<evidence type="ECO:0000313" key="1">
    <source>
        <dbReference type="EMBL" id="TMM55435.1"/>
    </source>
</evidence>
<gene>
    <name evidence="1" type="ORF">FDT80_07750</name>
</gene>
<dbReference type="OrthoDB" id="1550976at2"/>
<proteinExistence type="predicted"/>
<dbReference type="Proteomes" id="UP000309550">
    <property type="component" value="Unassembled WGS sequence"/>
</dbReference>
<organism evidence="1 2">
    <name type="scientific">Sulfitobacter sabulilitoris</name>
    <dbReference type="NCBI Taxonomy" id="2562655"/>
    <lineage>
        <taxon>Bacteria</taxon>
        <taxon>Pseudomonadati</taxon>
        <taxon>Pseudomonadota</taxon>
        <taxon>Alphaproteobacteria</taxon>
        <taxon>Rhodobacterales</taxon>
        <taxon>Roseobacteraceae</taxon>
        <taxon>Sulfitobacter</taxon>
    </lineage>
</organism>
<dbReference type="GO" id="GO:0016301">
    <property type="term" value="F:kinase activity"/>
    <property type="evidence" value="ECO:0007669"/>
    <property type="project" value="UniProtKB-KW"/>
</dbReference>
<keyword evidence="1" id="KW-0808">Transferase</keyword>
<dbReference type="RefSeq" id="WP_138661604.1">
    <property type="nucleotide sequence ID" value="NZ_VANS01000001.1"/>
</dbReference>
<dbReference type="AlphaFoldDB" id="A0A5S3PS83"/>
<dbReference type="SUPFAM" id="SSF52540">
    <property type="entry name" value="P-loop containing nucleoside triphosphate hydrolases"/>
    <property type="match status" value="1"/>
</dbReference>
<dbReference type="InterPro" id="IPR027417">
    <property type="entry name" value="P-loop_NTPase"/>
</dbReference>
<sequence>MDIAALARTIRDVPLAGTRRLVALAGPPASGKSTLAHDLAGQDSGFRVVPMDGFHLDNAVLRERGLLHRKGAPETFDVQGFVHLVRRLTTEDEIIFPSFDRVSDRAIAGTGVIGPDTDTVIVEGNYLLLDRPAWRDLAPLWTFAITLSVPLPILESRLIRRWVDHGFSPDAARRKAEENDLPNARLVAEASLPGDVVLGTDSLDTAGA</sequence>
<dbReference type="Gene3D" id="3.40.50.300">
    <property type="entry name" value="P-loop containing nucleotide triphosphate hydrolases"/>
    <property type="match status" value="1"/>
</dbReference>
<dbReference type="PANTHER" id="PTHR10285">
    <property type="entry name" value="URIDINE KINASE"/>
    <property type="match status" value="1"/>
</dbReference>
<keyword evidence="2" id="KW-1185">Reference proteome</keyword>
<keyword evidence="1" id="KW-0418">Kinase</keyword>
<reference evidence="1 2" key="1">
    <citation type="submission" date="2019-05" db="EMBL/GenBank/DDBJ databases">
        <title>Sulfitobacter sabulilitoris sp. nov., isolated from a marine sand.</title>
        <authorList>
            <person name="Yoon J.-H."/>
        </authorList>
    </citation>
    <scope>NUCLEOTIDE SEQUENCE [LARGE SCALE GENOMIC DNA]</scope>
    <source>
        <strain evidence="1 2">HSMS-29</strain>
    </source>
</reference>
<dbReference type="EMBL" id="VANS01000001">
    <property type="protein sequence ID" value="TMM55435.1"/>
    <property type="molecule type" value="Genomic_DNA"/>
</dbReference>
<name>A0A5S3PS83_9RHOB</name>
<evidence type="ECO:0000313" key="2">
    <source>
        <dbReference type="Proteomes" id="UP000309550"/>
    </source>
</evidence>
<comment type="caution">
    <text evidence="1">The sequence shown here is derived from an EMBL/GenBank/DDBJ whole genome shotgun (WGS) entry which is preliminary data.</text>
</comment>
<protein>
    <submittedName>
        <fullName evidence="1">Nucleoside/nucleotide kinase family protein</fullName>
    </submittedName>
</protein>
<accession>A0A5S3PS83</accession>